<feature type="signal peptide" evidence="1">
    <location>
        <begin position="1"/>
        <end position="18"/>
    </location>
</feature>
<dbReference type="Proteomes" id="UP001153636">
    <property type="component" value="Chromosome 16"/>
</dbReference>
<evidence type="ECO:0000313" key="2">
    <source>
        <dbReference type="EMBL" id="CAH1104097.1"/>
    </source>
</evidence>
<name>A0A9P0CIK2_9CUCU</name>
<keyword evidence="3" id="KW-1185">Reference proteome</keyword>
<proteinExistence type="predicted"/>
<feature type="chain" id="PRO_5040406949" evidence="1">
    <location>
        <begin position="19"/>
        <end position="117"/>
    </location>
</feature>
<reference evidence="2" key="1">
    <citation type="submission" date="2022-01" db="EMBL/GenBank/DDBJ databases">
        <authorList>
            <person name="King R."/>
        </authorList>
    </citation>
    <scope>NUCLEOTIDE SEQUENCE</scope>
</reference>
<keyword evidence="1" id="KW-0732">Signal</keyword>
<dbReference type="EMBL" id="OV651828">
    <property type="protein sequence ID" value="CAH1104097.1"/>
    <property type="molecule type" value="Genomic_DNA"/>
</dbReference>
<evidence type="ECO:0000313" key="3">
    <source>
        <dbReference type="Proteomes" id="UP001153636"/>
    </source>
</evidence>
<organism evidence="2 3">
    <name type="scientific">Psylliodes chrysocephalus</name>
    <dbReference type="NCBI Taxonomy" id="3402493"/>
    <lineage>
        <taxon>Eukaryota</taxon>
        <taxon>Metazoa</taxon>
        <taxon>Ecdysozoa</taxon>
        <taxon>Arthropoda</taxon>
        <taxon>Hexapoda</taxon>
        <taxon>Insecta</taxon>
        <taxon>Pterygota</taxon>
        <taxon>Neoptera</taxon>
        <taxon>Endopterygota</taxon>
        <taxon>Coleoptera</taxon>
        <taxon>Polyphaga</taxon>
        <taxon>Cucujiformia</taxon>
        <taxon>Chrysomeloidea</taxon>
        <taxon>Chrysomelidae</taxon>
        <taxon>Galerucinae</taxon>
        <taxon>Alticini</taxon>
        <taxon>Psylliodes</taxon>
    </lineage>
</organism>
<dbReference type="OrthoDB" id="6694653at2759"/>
<accession>A0A9P0CIK2</accession>
<dbReference type="AlphaFoldDB" id="A0A9P0CIK2"/>
<protein>
    <submittedName>
        <fullName evidence="2">Uncharacterized protein</fullName>
    </submittedName>
</protein>
<gene>
    <name evidence="2" type="ORF">PSYICH_LOCUS5218</name>
</gene>
<evidence type="ECO:0000256" key="1">
    <source>
        <dbReference type="SAM" id="SignalP"/>
    </source>
</evidence>
<sequence length="117" mass="13242">MKFFATISFFIAISMASADVLSDCKCGTGYKPTKTNDGKVQCDGIMLLHSKPCNIPEYPHCDCSGTVTGILSDYTGTWCSENKLGKEQRRWRCENTQEWDTFYREHPDLVPKTTTEN</sequence>